<reference evidence="1 2" key="1">
    <citation type="journal article" date="2019" name="Plant Biotechnol. J.">
        <title>The red bayberry genome and genetic basis of sex determination.</title>
        <authorList>
            <person name="Jia H.M."/>
            <person name="Jia H.J."/>
            <person name="Cai Q.L."/>
            <person name="Wang Y."/>
            <person name="Zhao H.B."/>
            <person name="Yang W.F."/>
            <person name="Wang G.Y."/>
            <person name="Li Y.H."/>
            <person name="Zhan D.L."/>
            <person name="Shen Y.T."/>
            <person name="Niu Q.F."/>
            <person name="Chang L."/>
            <person name="Qiu J."/>
            <person name="Zhao L."/>
            <person name="Xie H.B."/>
            <person name="Fu W.Y."/>
            <person name="Jin J."/>
            <person name="Li X.W."/>
            <person name="Jiao Y."/>
            <person name="Zhou C.C."/>
            <person name="Tu T."/>
            <person name="Chai C.Y."/>
            <person name="Gao J.L."/>
            <person name="Fan L.J."/>
            <person name="van de Weg E."/>
            <person name="Wang J.Y."/>
            <person name="Gao Z.S."/>
        </authorList>
    </citation>
    <scope>NUCLEOTIDE SEQUENCE [LARGE SCALE GENOMIC DNA]</scope>
    <source>
        <tissue evidence="1">Leaves</tissue>
    </source>
</reference>
<sequence>MSDHFIRDEKVIDPEKPMAKCNNCNHTVGVHHTRQGTSDMRSHLKGCLAYQRKQTLDPQLKLGWLRFWFSKTLGKEEGRVMSDLVRSTLDRLFMEYNVFGYDNTSRRQGTTSEAGGSSSGRSEYLESYNVEKDMTNNPTQLMSIISVSNTDSVTLDMDN</sequence>
<evidence type="ECO:0000313" key="2">
    <source>
        <dbReference type="Proteomes" id="UP000516437"/>
    </source>
</evidence>
<proteinExistence type="predicted"/>
<gene>
    <name evidence="1" type="ORF">CJ030_MR3G017015</name>
</gene>
<name>A0A6A1W4Q7_9ROSI</name>
<protein>
    <recommendedName>
        <fullName evidence="3">BED-type domain-containing protein</fullName>
    </recommendedName>
</protein>
<comment type="caution">
    <text evidence="1">The sequence shown here is derived from an EMBL/GenBank/DDBJ whole genome shotgun (WGS) entry which is preliminary data.</text>
</comment>
<evidence type="ECO:0008006" key="3">
    <source>
        <dbReference type="Google" id="ProtNLM"/>
    </source>
</evidence>
<keyword evidence="2" id="KW-1185">Reference proteome</keyword>
<dbReference type="EMBL" id="RXIC02000021">
    <property type="protein sequence ID" value="KAB1220191.1"/>
    <property type="molecule type" value="Genomic_DNA"/>
</dbReference>
<evidence type="ECO:0000313" key="1">
    <source>
        <dbReference type="EMBL" id="KAB1220191.1"/>
    </source>
</evidence>
<dbReference type="AlphaFoldDB" id="A0A6A1W4Q7"/>
<organism evidence="1 2">
    <name type="scientific">Morella rubra</name>
    <name type="common">Chinese bayberry</name>
    <dbReference type="NCBI Taxonomy" id="262757"/>
    <lineage>
        <taxon>Eukaryota</taxon>
        <taxon>Viridiplantae</taxon>
        <taxon>Streptophyta</taxon>
        <taxon>Embryophyta</taxon>
        <taxon>Tracheophyta</taxon>
        <taxon>Spermatophyta</taxon>
        <taxon>Magnoliopsida</taxon>
        <taxon>eudicotyledons</taxon>
        <taxon>Gunneridae</taxon>
        <taxon>Pentapetalae</taxon>
        <taxon>rosids</taxon>
        <taxon>fabids</taxon>
        <taxon>Fagales</taxon>
        <taxon>Myricaceae</taxon>
        <taxon>Morella</taxon>
    </lineage>
</organism>
<dbReference type="Proteomes" id="UP000516437">
    <property type="component" value="Chromosome 3"/>
</dbReference>
<accession>A0A6A1W4Q7</accession>